<comment type="subunit">
    <text evidence="4">Part of the 50S ribosomal subunit.</text>
</comment>
<evidence type="ECO:0000256" key="2">
    <source>
        <dbReference type="ARBA" id="ARBA00022980"/>
    </source>
</evidence>
<dbReference type="InterPro" id="IPR001196">
    <property type="entry name" value="Ribosomal_uL15_CS"/>
</dbReference>
<keyword evidence="3 4" id="KW-0687">Ribonucleoprotein</keyword>
<dbReference type="EMBL" id="SOCA01000017">
    <property type="protein sequence ID" value="TDU63036.1"/>
    <property type="molecule type" value="Genomic_DNA"/>
</dbReference>
<dbReference type="RefSeq" id="WP_133797514.1">
    <property type="nucleotide sequence ID" value="NZ_SOCA01000017.1"/>
</dbReference>
<dbReference type="InterPro" id="IPR021131">
    <property type="entry name" value="Ribosomal_uL15/eL18"/>
</dbReference>
<evidence type="ECO:0000313" key="9">
    <source>
        <dbReference type="Proteomes" id="UP000295662"/>
    </source>
</evidence>
<evidence type="ECO:0000256" key="6">
    <source>
        <dbReference type="SAM" id="MobiDB-lite"/>
    </source>
</evidence>
<evidence type="ECO:0000256" key="4">
    <source>
        <dbReference type="HAMAP-Rule" id="MF_01341"/>
    </source>
</evidence>
<dbReference type="GO" id="GO:0022625">
    <property type="term" value="C:cytosolic large ribosomal subunit"/>
    <property type="evidence" value="ECO:0007669"/>
    <property type="project" value="TreeGrafter"/>
</dbReference>
<dbReference type="InterPro" id="IPR036227">
    <property type="entry name" value="Ribosomal_uL15/eL18_sf"/>
</dbReference>
<organism evidence="8 9">
    <name type="scientific">Prosthecobacter fusiformis</name>
    <dbReference type="NCBI Taxonomy" id="48464"/>
    <lineage>
        <taxon>Bacteria</taxon>
        <taxon>Pseudomonadati</taxon>
        <taxon>Verrucomicrobiota</taxon>
        <taxon>Verrucomicrobiia</taxon>
        <taxon>Verrucomicrobiales</taxon>
        <taxon>Verrucomicrobiaceae</taxon>
        <taxon>Prosthecobacter</taxon>
    </lineage>
</organism>
<accession>A0A4R7RJG7</accession>
<feature type="compositionally biased region" description="Basic residues" evidence="6">
    <location>
        <begin position="10"/>
        <end position="19"/>
    </location>
</feature>
<proteinExistence type="inferred from homology"/>
<evidence type="ECO:0000259" key="7">
    <source>
        <dbReference type="Pfam" id="PF00828"/>
    </source>
</evidence>
<comment type="similarity">
    <text evidence="1 4 5">Belongs to the universal ribosomal protein uL15 family.</text>
</comment>
<keyword evidence="2 4" id="KW-0689">Ribosomal protein</keyword>
<dbReference type="InterPro" id="IPR030878">
    <property type="entry name" value="Ribosomal_uL15"/>
</dbReference>
<comment type="caution">
    <text evidence="8">The sequence shown here is derived from an EMBL/GenBank/DDBJ whole genome shotgun (WGS) entry which is preliminary data.</text>
</comment>
<name>A0A4R7RJG7_9BACT</name>
<feature type="region of interest" description="Disordered" evidence="6">
    <location>
        <begin position="1"/>
        <end position="59"/>
    </location>
</feature>
<evidence type="ECO:0000313" key="8">
    <source>
        <dbReference type="EMBL" id="TDU63036.1"/>
    </source>
</evidence>
<dbReference type="AlphaFoldDB" id="A0A4R7RJG7"/>
<dbReference type="GO" id="GO:0019843">
    <property type="term" value="F:rRNA binding"/>
    <property type="evidence" value="ECO:0007669"/>
    <property type="project" value="UniProtKB-UniRule"/>
</dbReference>
<dbReference type="SUPFAM" id="SSF52080">
    <property type="entry name" value="Ribosomal proteins L15p and L18e"/>
    <property type="match status" value="1"/>
</dbReference>
<dbReference type="Proteomes" id="UP000295662">
    <property type="component" value="Unassembled WGS sequence"/>
</dbReference>
<evidence type="ECO:0000256" key="5">
    <source>
        <dbReference type="RuleBase" id="RU003888"/>
    </source>
</evidence>
<keyword evidence="4" id="KW-0699">rRNA-binding</keyword>
<feature type="compositionally biased region" description="Basic residues" evidence="6">
    <location>
        <begin position="30"/>
        <end position="39"/>
    </location>
</feature>
<gene>
    <name evidence="4" type="primary">rplO</name>
    <name evidence="8" type="ORF">EI77_04557</name>
</gene>
<reference evidence="8 9" key="1">
    <citation type="submission" date="2019-03" db="EMBL/GenBank/DDBJ databases">
        <title>Genomic Encyclopedia of Archaeal and Bacterial Type Strains, Phase II (KMG-II): from individual species to whole genera.</title>
        <authorList>
            <person name="Goeker M."/>
        </authorList>
    </citation>
    <scope>NUCLEOTIDE SEQUENCE [LARGE SCALE GENOMIC DNA]</scope>
    <source>
        <strain evidence="8 9">ATCC 25309</strain>
    </source>
</reference>
<dbReference type="Gene3D" id="3.100.10.10">
    <property type="match status" value="1"/>
</dbReference>
<dbReference type="NCBIfam" id="TIGR01071">
    <property type="entry name" value="rplO_bact"/>
    <property type="match status" value="1"/>
</dbReference>
<dbReference type="GO" id="GO:0003735">
    <property type="term" value="F:structural constituent of ribosome"/>
    <property type="evidence" value="ECO:0007669"/>
    <property type="project" value="InterPro"/>
</dbReference>
<keyword evidence="4" id="KW-0694">RNA-binding</keyword>
<dbReference type="OrthoDB" id="9810293at2"/>
<dbReference type="PROSITE" id="PS00475">
    <property type="entry name" value="RIBOSOMAL_L15"/>
    <property type="match status" value="1"/>
</dbReference>
<dbReference type="PANTHER" id="PTHR12934:SF11">
    <property type="entry name" value="LARGE RIBOSOMAL SUBUNIT PROTEIN UL15M"/>
    <property type="match status" value="1"/>
</dbReference>
<dbReference type="InterPro" id="IPR005749">
    <property type="entry name" value="Ribosomal_uL15_bac-type"/>
</dbReference>
<evidence type="ECO:0000256" key="1">
    <source>
        <dbReference type="ARBA" id="ARBA00007320"/>
    </source>
</evidence>
<dbReference type="HAMAP" id="MF_01341">
    <property type="entry name" value="Ribosomal_uL15"/>
    <property type="match status" value="1"/>
</dbReference>
<dbReference type="PANTHER" id="PTHR12934">
    <property type="entry name" value="50S RIBOSOMAL PROTEIN L15"/>
    <property type="match status" value="1"/>
</dbReference>
<dbReference type="GO" id="GO:0006412">
    <property type="term" value="P:translation"/>
    <property type="evidence" value="ECO:0007669"/>
    <property type="project" value="UniProtKB-UniRule"/>
</dbReference>
<feature type="domain" description="Large ribosomal subunit protein uL15/eL18" evidence="7">
    <location>
        <begin position="77"/>
        <end position="144"/>
    </location>
</feature>
<comment type="function">
    <text evidence="4">Binds to the 23S rRNA.</text>
</comment>
<evidence type="ECO:0000256" key="3">
    <source>
        <dbReference type="ARBA" id="ARBA00023274"/>
    </source>
</evidence>
<sequence>MQLQDVKPRPGAKKRRKRIGCGESSGHGKTSCKGHKGQKARAGAGIRPGFEGGQMPLHRRLPKKGFSNVQFRDVYEVVNVGALNAFEDGTVVNEAFLRENNIVNRNCDAIKILGNGELTRKLTIEIKNVSASAREKIEKAGGSIAA</sequence>
<protein>
    <recommendedName>
        <fullName evidence="4">Large ribosomal subunit protein uL15</fullName>
    </recommendedName>
</protein>
<keyword evidence="9" id="KW-1185">Reference proteome</keyword>
<dbReference type="Pfam" id="PF00828">
    <property type="entry name" value="Ribosomal_L27A"/>
    <property type="match status" value="1"/>
</dbReference>